<accession>A0A347WJQ3</accession>
<protein>
    <submittedName>
        <fullName evidence="2">Type I-E CRISPR-associated protein Cas5/CasD</fullName>
    </submittedName>
</protein>
<proteinExistence type="predicted"/>
<keyword evidence="3" id="KW-1185">Reference proteome</keyword>
<dbReference type="Pfam" id="PF09704">
    <property type="entry name" value="Cas_Cas5d"/>
    <property type="match status" value="1"/>
</dbReference>
<organism evidence="2 3">
    <name type="scientific">Suicoccus acidiformans</name>
    <dbReference type="NCBI Taxonomy" id="2036206"/>
    <lineage>
        <taxon>Bacteria</taxon>
        <taxon>Bacillati</taxon>
        <taxon>Bacillota</taxon>
        <taxon>Bacilli</taxon>
        <taxon>Lactobacillales</taxon>
        <taxon>Aerococcaceae</taxon>
        <taxon>Suicoccus</taxon>
    </lineage>
</organism>
<dbReference type="GO" id="GO:0003723">
    <property type="term" value="F:RNA binding"/>
    <property type="evidence" value="ECO:0007669"/>
    <property type="project" value="InterPro"/>
</dbReference>
<evidence type="ECO:0000313" key="3">
    <source>
        <dbReference type="Proteomes" id="UP000263232"/>
    </source>
</evidence>
<reference evidence="2 3" key="1">
    <citation type="submission" date="2017-09" db="EMBL/GenBank/DDBJ databases">
        <title>Complete genome sequence of Oxytococcus suis strain ZY16052.</title>
        <authorList>
            <person name="Li F."/>
        </authorList>
    </citation>
    <scope>NUCLEOTIDE SEQUENCE [LARGE SCALE GENOMIC DNA]</scope>
    <source>
        <strain evidence="2 3">ZY16052</strain>
    </source>
</reference>
<dbReference type="GO" id="GO:0051607">
    <property type="term" value="P:defense response to virus"/>
    <property type="evidence" value="ECO:0007669"/>
    <property type="project" value="UniProtKB-KW"/>
</dbReference>
<dbReference type="AlphaFoldDB" id="A0A347WJQ3"/>
<dbReference type="InterPro" id="IPR010147">
    <property type="entry name" value="CRISPR-assoc_prot_CasD"/>
</dbReference>
<evidence type="ECO:0000256" key="1">
    <source>
        <dbReference type="ARBA" id="ARBA00023118"/>
    </source>
</evidence>
<dbReference type="Gene3D" id="3.30.70.2660">
    <property type="match status" value="1"/>
</dbReference>
<dbReference type="KEGG" id="abae:CL176_04470"/>
<dbReference type="InterPro" id="IPR013422">
    <property type="entry name" value="CRISPR-assoc_prot_Cas5_N"/>
</dbReference>
<dbReference type="Proteomes" id="UP000263232">
    <property type="component" value="Chromosome"/>
</dbReference>
<dbReference type="CDD" id="cd09756">
    <property type="entry name" value="Cas5_I-E"/>
    <property type="match status" value="1"/>
</dbReference>
<dbReference type="InterPro" id="IPR021124">
    <property type="entry name" value="CRISPR-assoc_prot_Cas5"/>
</dbReference>
<gene>
    <name evidence="2" type="primary">cas5e</name>
    <name evidence="2" type="ORF">CL176_04470</name>
</gene>
<dbReference type="OrthoDB" id="3189549at2"/>
<name>A0A347WJQ3_9LACT</name>
<evidence type="ECO:0000313" key="2">
    <source>
        <dbReference type="EMBL" id="AXY25310.1"/>
    </source>
</evidence>
<dbReference type="EMBL" id="CP023434">
    <property type="protein sequence ID" value="AXY25310.1"/>
    <property type="molecule type" value="Genomic_DNA"/>
</dbReference>
<sequence>MRLMKTILLKFAGPMQAWGSSSSFETRDTDTHPTKSAIIGLIGASLGYRRDDELIHKLNELKIAVRVDQPGRRLHDYHTAAKTKANGSFERTYVTNRYYLEDAVFIVAINHPTDAWITEIAEALKHPYFQGYLGRRSLPLTYDYFLGVIDKDIIQAIEEIPWQAHKSYQKKHSNKVTVFMDAELSNEGPVTMRKDRVKSFSQKNRMFDYRGEVRRSVFAPIKTQLSSTEHDAFDAI</sequence>
<keyword evidence="1" id="KW-0051">Antiviral defense</keyword>
<dbReference type="NCBIfam" id="TIGR02593">
    <property type="entry name" value="CRISPR_cas5"/>
    <property type="match status" value="1"/>
</dbReference>
<dbReference type="NCBIfam" id="TIGR01868">
    <property type="entry name" value="casD_Cas5e"/>
    <property type="match status" value="1"/>
</dbReference>
<dbReference type="GO" id="GO:0043571">
    <property type="term" value="P:maintenance of CRISPR repeat elements"/>
    <property type="evidence" value="ECO:0007669"/>
    <property type="project" value="InterPro"/>
</dbReference>